<dbReference type="EMBL" id="CP096257">
    <property type="protein sequence ID" value="UPT92435.1"/>
    <property type="molecule type" value="Genomic_DNA"/>
</dbReference>
<gene>
    <name evidence="1" type="ORF">HAP41_0000049210</name>
</gene>
<keyword evidence="1" id="KW-0614">Plasmid</keyword>
<evidence type="ECO:0000313" key="1">
    <source>
        <dbReference type="EMBL" id="UPT92435.1"/>
    </source>
</evidence>
<accession>A0A8T5VNZ7</accession>
<proteinExistence type="predicted"/>
<organism evidence="1 2">
    <name type="scientific">Bradyrhizobium barranii subsp. apii</name>
    <dbReference type="NCBI Taxonomy" id="2819348"/>
    <lineage>
        <taxon>Bacteria</taxon>
        <taxon>Pseudomonadati</taxon>
        <taxon>Pseudomonadota</taxon>
        <taxon>Alphaproteobacteria</taxon>
        <taxon>Hyphomicrobiales</taxon>
        <taxon>Nitrobacteraceae</taxon>
        <taxon>Bradyrhizobium</taxon>
        <taxon>Bradyrhizobium barranii</taxon>
    </lineage>
</organism>
<dbReference type="RefSeq" id="WP_224581106.1">
    <property type="nucleotide sequence ID" value="NZ_CP096257.1"/>
</dbReference>
<reference evidence="1" key="1">
    <citation type="journal article" date="2017" name="Syst. Appl. Microbiol.">
        <title>Soybeans inoculated with root zone soils of Canadian native legumes harbour diverse and novel Bradyrhizobium spp. that possess agricultural potential.</title>
        <authorList>
            <person name="Bromfield E.S.P."/>
            <person name="Cloutier S."/>
            <person name="Tambong J.T."/>
            <person name="Tran Thi T.V."/>
        </authorList>
    </citation>
    <scope>NUCLEOTIDE SEQUENCE</scope>
    <source>
        <strain evidence="1">1S5</strain>
    </source>
</reference>
<dbReference type="AlphaFoldDB" id="A0A8T5VNZ7"/>
<geneLocation type="plasmid" evidence="1 2">
    <name>pBb1S5b</name>
</geneLocation>
<dbReference type="Proteomes" id="UP000551709">
    <property type="component" value="Plasmid pBb1S5b"/>
</dbReference>
<protein>
    <submittedName>
        <fullName evidence="1">Uncharacterized protein</fullName>
    </submittedName>
</protein>
<evidence type="ECO:0000313" key="2">
    <source>
        <dbReference type="Proteomes" id="UP000551709"/>
    </source>
</evidence>
<sequence>MCPLLMHNGALADPLDERTISLAAITGKRLKTKADHEEIARREWYGGLWLNDKLPCVPQEAVEAAFVQGAKTRRKGDAAKAGFVVNEPAMLVYDGPTDLAKLWDDARFRLRKGVRVLRARPMRTRPRFPEWSAVISATFLSTELNRSEVVDFMKIAGATRGIGDWRPKYGRFEVLID</sequence>
<name>A0A8T5VNZ7_9BRAD</name>
<reference evidence="1" key="2">
    <citation type="submission" date="2022-04" db="EMBL/GenBank/DDBJ databases">
        <authorList>
            <person name="Bromfield E.S.P."/>
            <person name="Cloutier S."/>
        </authorList>
    </citation>
    <scope>NUCLEOTIDE SEQUENCE</scope>
    <source>
        <strain evidence="1">1S5</strain>
        <plasmid evidence="1">pBb1S5b</plasmid>
    </source>
</reference>